<dbReference type="PANTHER" id="PTHR11958:SF109">
    <property type="entry name" value="EXCITATORY AMINO ACID TRANSPORTER 3"/>
    <property type="match status" value="1"/>
</dbReference>
<comment type="similarity">
    <text evidence="11">Belongs to the dicarboxylate/amino acid:cation symporter (DAACS) (TC 2.A.23) family.</text>
</comment>
<dbReference type="OrthoDB" id="5877963at2759"/>
<dbReference type="GeneTree" id="ENSGT00940000155397"/>
<reference evidence="12" key="1">
    <citation type="submission" date="2025-08" db="UniProtKB">
        <authorList>
            <consortium name="Ensembl"/>
        </authorList>
    </citation>
    <scope>IDENTIFICATION</scope>
</reference>
<keyword evidence="10 11" id="KW-0472">Membrane</keyword>
<organism evidence="12 13">
    <name type="scientific">Sander lucioperca</name>
    <name type="common">Pike-perch</name>
    <name type="synonym">Perca lucioperca</name>
    <dbReference type="NCBI Taxonomy" id="283035"/>
    <lineage>
        <taxon>Eukaryota</taxon>
        <taxon>Metazoa</taxon>
        <taxon>Chordata</taxon>
        <taxon>Craniata</taxon>
        <taxon>Vertebrata</taxon>
        <taxon>Euteleostomi</taxon>
        <taxon>Actinopterygii</taxon>
        <taxon>Neopterygii</taxon>
        <taxon>Teleostei</taxon>
        <taxon>Neoteleostei</taxon>
        <taxon>Acanthomorphata</taxon>
        <taxon>Eupercaria</taxon>
        <taxon>Perciformes</taxon>
        <taxon>Percoidei</taxon>
        <taxon>Percidae</taxon>
        <taxon>Luciopercinae</taxon>
        <taxon>Sander</taxon>
    </lineage>
</organism>
<dbReference type="SUPFAM" id="SSF118215">
    <property type="entry name" value="Proton glutamate symport protein"/>
    <property type="match status" value="1"/>
</dbReference>
<feature type="transmembrane region" description="Helical" evidence="11">
    <location>
        <begin position="69"/>
        <end position="91"/>
    </location>
</feature>
<keyword evidence="6" id="KW-0479">Metal-binding</keyword>
<evidence type="ECO:0000256" key="8">
    <source>
        <dbReference type="ARBA" id="ARBA00022989"/>
    </source>
</evidence>
<evidence type="ECO:0000256" key="11">
    <source>
        <dbReference type="RuleBase" id="RU361216"/>
    </source>
</evidence>
<keyword evidence="4" id="KW-0597">Phosphoprotein</keyword>
<dbReference type="PANTHER" id="PTHR11958">
    <property type="entry name" value="SODIUM/DICARBOXYLATE SYMPORTER-RELATED"/>
    <property type="match status" value="1"/>
</dbReference>
<dbReference type="KEGG" id="sluc:116045774"/>
<protein>
    <recommendedName>
        <fullName evidence="11">Amino acid transporter</fullName>
    </recommendedName>
</protein>
<dbReference type="InterPro" id="IPR036458">
    <property type="entry name" value="Na:dicarbo_symporter_sf"/>
</dbReference>
<keyword evidence="13" id="KW-1185">Reference proteome</keyword>
<evidence type="ECO:0000256" key="9">
    <source>
        <dbReference type="ARBA" id="ARBA00023053"/>
    </source>
</evidence>
<evidence type="ECO:0000256" key="2">
    <source>
        <dbReference type="ARBA" id="ARBA00022448"/>
    </source>
</evidence>
<dbReference type="InterPro" id="IPR001991">
    <property type="entry name" value="Na-dicarboxylate_symporter"/>
</dbReference>
<dbReference type="GO" id="GO:0015501">
    <property type="term" value="F:glutamate:sodium symporter activity"/>
    <property type="evidence" value="ECO:0007669"/>
    <property type="project" value="TreeGrafter"/>
</dbReference>
<evidence type="ECO:0000256" key="6">
    <source>
        <dbReference type="ARBA" id="ARBA00022723"/>
    </source>
</evidence>
<dbReference type="Ensembl" id="ENSSLUT00000021923.1">
    <property type="protein sequence ID" value="ENSSLUP00000021238.1"/>
    <property type="gene ID" value="ENSSLUG00000009815.1"/>
</dbReference>
<dbReference type="Gene3D" id="1.10.3860.10">
    <property type="entry name" value="Sodium:dicarboxylate symporter"/>
    <property type="match status" value="1"/>
</dbReference>
<reference evidence="12" key="2">
    <citation type="submission" date="2025-09" db="UniProtKB">
        <authorList>
            <consortium name="Ensembl"/>
        </authorList>
    </citation>
    <scope>IDENTIFICATION</scope>
</reference>
<dbReference type="Pfam" id="PF00375">
    <property type="entry name" value="SDF"/>
    <property type="match status" value="1"/>
</dbReference>
<feature type="transmembrane region" description="Helical" evidence="11">
    <location>
        <begin position="245"/>
        <end position="266"/>
    </location>
</feature>
<keyword evidence="11" id="KW-0769">Symport</keyword>
<comment type="subcellular location">
    <subcellularLocation>
        <location evidence="1">Cell membrane</location>
        <topology evidence="1">Multi-pass membrane protein</topology>
    </subcellularLocation>
    <subcellularLocation>
        <location evidence="11">Membrane</location>
        <topology evidence="11">Multi-pass membrane protein</topology>
    </subcellularLocation>
</comment>
<feature type="transmembrane region" description="Helical" evidence="11">
    <location>
        <begin position="205"/>
        <end position="224"/>
    </location>
</feature>
<keyword evidence="3" id="KW-1003">Cell membrane</keyword>
<accession>A0A8C9YDS0</accession>
<proteinExistence type="inferred from homology"/>
<dbReference type="InterPro" id="IPR050746">
    <property type="entry name" value="DAACS"/>
</dbReference>
<evidence type="ECO:0000313" key="13">
    <source>
        <dbReference type="Proteomes" id="UP000694568"/>
    </source>
</evidence>
<keyword evidence="7" id="KW-0029">Amino-acid transport</keyword>
<dbReference type="GO" id="GO:0005313">
    <property type="term" value="F:L-glutamate transmembrane transporter activity"/>
    <property type="evidence" value="ECO:0007669"/>
    <property type="project" value="TreeGrafter"/>
</dbReference>
<evidence type="ECO:0000256" key="3">
    <source>
        <dbReference type="ARBA" id="ARBA00022475"/>
    </source>
</evidence>
<dbReference type="GO" id="GO:0033229">
    <property type="term" value="F:cysteine transmembrane transporter activity"/>
    <property type="evidence" value="ECO:0007669"/>
    <property type="project" value="TreeGrafter"/>
</dbReference>
<dbReference type="GeneID" id="116045774"/>
<evidence type="ECO:0000256" key="5">
    <source>
        <dbReference type="ARBA" id="ARBA00022692"/>
    </source>
</evidence>
<keyword evidence="9" id="KW-0915">Sodium</keyword>
<feature type="transmembrane region" description="Helical" evidence="11">
    <location>
        <begin position="278"/>
        <end position="304"/>
    </location>
</feature>
<dbReference type="AlphaFoldDB" id="A0A8C9YDS0"/>
<keyword evidence="5 11" id="KW-0812">Transmembrane</keyword>
<name>A0A8C9YDS0_SANLU</name>
<feature type="transmembrane region" description="Helical" evidence="11">
    <location>
        <begin position="103"/>
        <end position="123"/>
    </location>
</feature>
<dbReference type="Proteomes" id="UP000694568">
    <property type="component" value="Unplaced"/>
</dbReference>
<dbReference type="PRINTS" id="PR00173">
    <property type="entry name" value="EDTRNSPORT"/>
</dbReference>
<dbReference type="RefSeq" id="XP_031149483.1">
    <property type="nucleotide sequence ID" value="XM_031293623.2"/>
</dbReference>
<keyword evidence="8 11" id="KW-1133">Transmembrane helix</keyword>
<dbReference type="GO" id="GO:0005886">
    <property type="term" value="C:plasma membrane"/>
    <property type="evidence" value="ECO:0007669"/>
    <property type="project" value="UniProtKB-SubCell"/>
</dbReference>
<evidence type="ECO:0000256" key="7">
    <source>
        <dbReference type="ARBA" id="ARBA00022970"/>
    </source>
</evidence>
<feature type="transmembrane region" description="Helical" evidence="11">
    <location>
        <begin position="27"/>
        <end position="49"/>
    </location>
</feature>
<evidence type="ECO:0000256" key="10">
    <source>
        <dbReference type="ARBA" id="ARBA00023136"/>
    </source>
</evidence>
<evidence type="ECO:0000256" key="4">
    <source>
        <dbReference type="ARBA" id="ARBA00022553"/>
    </source>
</evidence>
<gene>
    <name evidence="12" type="primary">LOC116045774</name>
</gene>
<keyword evidence="2 11" id="KW-0813">Transport</keyword>
<evidence type="ECO:0000313" key="12">
    <source>
        <dbReference type="Ensembl" id="ENSSLUP00000021238.1"/>
    </source>
</evidence>
<dbReference type="GO" id="GO:0046872">
    <property type="term" value="F:metal ion binding"/>
    <property type="evidence" value="ECO:0007669"/>
    <property type="project" value="UniProtKB-KW"/>
</dbReference>
<evidence type="ECO:0000256" key="1">
    <source>
        <dbReference type="ARBA" id="ARBA00004651"/>
    </source>
</evidence>
<sequence>MMDRAHRQNIRDRARACCSYFRKKNKLAAYSLFAVIMGIVVGVILKIYVPLSHFEMEYISFPGEILVRMFHLVTIPLIVSNVIQGVCTRSVGISRKITIRTAAYFISTTLLSVTIGLTLILLVKPGVPRNGRVTDDDDDDEHAFSEVDALLDLIRNMVPKNLVQASFQQYKTQKVVLAIDELDETSGQEVTRDAVRLVGKHVEGLNALGLIVCSVIFGVALRSLGEEGQLFVDVNTAVHNAVKHVVHIIIGFLPIGLFFMTASYVVEVWNKYETVFNLLMFIASVTGGLIIHAAIVLPLIYLVIVRRNPFTIIKGVYPALKESFLVSRSYSYAQTFRCCEDVIMIDKRITRFMLPIGHNINMDGTALYEVAAAVFIAQLNNMQLSWSQIITLAATVSVSSVGEAGIPATGTATTLFILTVIGIPVRDVSLLMVLEWLLDRGNTAVNVLGDCIGVGIVEHLSRKELEEMGPWEDTGSDGRH</sequence>